<feature type="domain" description="Programmed cell death protein 2 C-terminal" evidence="2">
    <location>
        <begin position="284"/>
        <end position="445"/>
    </location>
</feature>
<dbReference type="OrthoDB" id="443682at2759"/>
<organism evidence="3 4">
    <name type="scientific">Postia placenta MAD-698-R-SB12</name>
    <dbReference type="NCBI Taxonomy" id="670580"/>
    <lineage>
        <taxon>Eukaryota</taxon>
        <taxon>Fungi</taxon>
        <taxon>Dikarya</taxon>
        <taxon>Basidiomycota</taxon>
        <taxon>Agaricomycotina</taxon>
        <taxon>Agaricomycetes</taxon>
        <taxon>Polyporales</taxon>
        <taxon>Adustoporiaceae</taxon>
        <taxon>Rhodonia</taxon>
    </lineage>
</organism>
<sequence length="447" mass="49041">MAPKDEEDWSDSDEEVGSDDETAVQLGIPDGSIESPADLRDPMISRIGGHPTFLAAPEPPTEYALCGNCAQPMQLLVQVWCPVEQSPNDRVLYVWACPRGPCQKKDGSVRAWRSLRHNKKYAKKLAQKLAMQKAKEEAETKAAEEAARKSVPKANPFSMKSAGLSNPFDLGAQVFGGGAAASTEPPARAASSEADASSSSGEESDEHDEEDLATRMASATLDGSNWASLPAYEPLYLSTISEYLPPVKKVKVPAGEEYVEEDDGKKSKDTSWALEGYENSIEVDHAFERFTKRVGYEGEQCLRYELGGIPLPFSSDSVFDRLFPKPSAPPPPVTKSAFMVVPAQKRIYNASVLAHCRHCHAPRVFECQLMPNLINVLKTPAAGGATPQQSDEERRQEVLRVLKGERVADRVGMEWGTCMVFSCEKDCAEDGAPVSWREELVEVQWDD</sequence>
<feature type="region of interest" description="Disordered" evidence="1">
    <location>
        <begin position="1"/>
        <end position="37"/>
    </location>
</feature>
<dbReference type="GeneID" id="36326903"/>
<dbReference type="InterPro" id="IPR007320">
    <property type="entry name" value="PDCD2_C"/>
</dbReference>
<feature type="compositionally biased region" description="Acidic residues" evidence="1">
    <location>
        <begin position="1"/>
        <end position="22"/>
    </location>
</feature>
<dbReference type="AlphaFoldDB" id="A0A1X6N6S2"/>
<evidence type="ECO:0000256" key="1">
    <source>
        <dbReference type="SAM" id="MobiDB-lite"/>
    </source>
</evidence>
<keyword evidence="4" id="KW-1185">Reference proteome</keyword>
<reference evidence="3 4" key="1">
    <citation type="submission" date="2017-04" db="EMBL/GenBank/DDBJ databases">
        <title>Genome Sequence of the Model Brown-Rot Fungus Postia placenta SB12.</title>
        <authorList>
            <consortium name="DOE Joint Genome Institute"/>
            <person name="Gaskell J."/>
            <person name="Kersten P."/>
            <person name="Larrondo L.F."/>
            <person name="Canessa P."/>
            <person name="Martinez D."/>
            <person name="Hibbett D."/>
            <person name="Schmoll M."/>
            <person name="Kubicek C.P."/>
            <person name="Martinez A.T."/>
            <person name="Yadav J."/>
            <person name="Master E."/>
            <person name="Magnuson J.K."/>
            <person name="James T."/>
            <person name="Yaver D."/>
            <person name="Berka R."/>
            <person name="Labutti K."/>
            <person name="Lipzen A."/>
            <person name="Aerts A."/>
            <person name="Barry K."/>
            <person name="Henrissat B."/>
            <person name="Blanchette R."/>
            <person name="Grigoriev I."/>
            <person name="Cullen D."/>
        </authorList>
    </citation>
    <scope>NUCLEOTIDE SEQUENCE [LARGE SCALE GENOMIC DNA]</scope>
    <source>
        <strain evidence="3 4">MAD-698-R-SB12</strain>
    </source>
</reference>
<gene>
    <name evidence="3" type="ORF">POSPLADRAFT_1065484</name>
</gene>
<feature type="compositionally biased region" description="Basic and acidic residues" evidence="1">
    <location>
        <begin position="133"/>
        <end position="148"/>
    </location>
</feature>
<evidence type="ECO:0000313" key="4">
    <source>
        <dbReference type="Proteomes" id="UP000194127"/>
    </source>
</evidence>
<proteinExistence type="predicted"/>
<evidence type="ECO:0000313" key="3">
    <source>
        <dbReference type="EMBL" id="OSX64182.1"/>
    </source>
</evidence>
<feature type="compositionally biased region" description="Low complexity" evidence="1">
    <location>
        <begin position="180"/>
        <end position="201"/>
    </location>
</feature>
<feature type="region of interest" description="Disordered" evidence="1">
    <location>
        <begin position="176"/>
        <end position="212"/>
    </location>
</feature>
<dbReference type="STRING" id="670580.A0A1X6N6S2"/>
<accession>A0A1X6N6S2</accession>
<dbReference type="PANTHER" id="PTHR47524:SF1">
    <property type="entry name" value="20S RRNA ACCUMULATION PROTEIN 4"/>
    <property type="match status" value="1"/>
</dbReference>
<feature type="region of interest" description="Disordered" evidence="1">
    <location>
        <begin position="132"/>
        <end position="158"/>
    </location>
</feature>
<evidence type="ECO:0000259" key="2">
    <source>
        <dbReference type="Pfam" id="PF04194"/>
    </source>
</evidence>
<feature type="compositionally biased region" description="Acidic residues" evidence="1">
    <location>
        <begin position="202"/>
        <end position="211"/>
    </location>
</feature>
<dbReference type="Pfam" id="PF04194">
    <property type="entry name" value="PDCD2_C"/>
    <property type="match status" value="1"/>
</dbReference>
<dbReference type="Proteomes" id="UP000194127">
    <property type="component" value="Unassembled WGS sequence"/>
</dbReference>
<dbReference type="EMBL" id="KZ110594">
    <property type="protein sequence ID" value="OSX64182.1"/>
    <property type="molecule type" value="Genomic_DNA"/>
</dbReference>
<name>A0A1X6N6S2_9APHY</name>
<dbReference type="GO" id="GO:0030490">
    <property type="term" value="P:maturation of SSU-rRNA"/>
    <property type="evidence" value="ECO:0007669"/>
    <property type="project" value="TreeGrafter"/>
</dbReference>
<dbReference type="GO" id="GO:0005737">
    <property type="term" value="C:cytoplasm"/>
    <property type="evidence" value="ECO:0007669"/>
    <property type="project" value="InterPro"/>
</dbReference>
<dbReference type="PANTHER" id="PTHR47524">
    <property type="entry name" value="20S RRNA ACCUMULATION PROTEIN 4"/>
    <property type="match status" value="1"/>
</dbReference>
<dbReference type="RefSeq" id="XP_024340976.1">
    <property type="nucleotide sequence ID" value="XM_024481953.1"/>
</dbReference>
<protein>
    <recommendedName>
        <fullName evidence="2">Programmed cell death protein 2 C-terminal domain-containing protein</fullName>
    </recommendedName>
</protein>